<protein>
    <submittedName>
        <fullName evidence="1">Uncharacterized protein</fullName>
    </submittedName>
</protein>
<reference evidence="1" key="1">
    <citation type="submission" date="2014-09" db="EMBL/GenBank/DDBJ databases">
        <authorList>
            <person name="Magalhaes I.L.F."/>
            <person name="Oliveira U."/>
            <person name="Santos F.R."/>
            <person name="Vidigal T.H.D.A."/>
            <person name="Brescovit A.D."/>
            <person name="Santos A.J."/>
        </authorList>
    </citation>
    <scope>NUCLEOTIDE SEQUENCE</scope>
    <source>
        <tissue evidence="1">Shoot tissue taken approximately 20 cm above the soil surface</tissue>
    </source>
</reference>
<dbReference type="AlphaFoldDB" id="A0A0A8Y5A4"/>
<evidence type="ECO:0000313" key="1">
    <source>
        <dbReference type="EMBL" id="JAD21151.1"/>
    </source>
</evidence>
<dbReference type="EMBL" id="GBRH01276744">
    <property type="protein sequence ID" value="JAD21151.1"/>
    <property type="molecule type" value="Transcribed_RNA"/>
</dbReference>
<accession>A0A0A8Y5A4</accession>
<sequence>MLWPKPNIDRLLNQKMLQKSATFRLSSTVHATKSQNMKELIQVDQSIEF</sequence>
<reference evidence="1" key="2">
    <citation type="journal article" date="2015" name="Data Brief">
        <title>Shoot transcriptome of the giant reed, Arundo donax.</title>
        <authorList>
            <person name="Barrero R.A."/>
            <person name="Guerrero F.D."/>
            <person name="Moolhuijzen P."/>
            <person name="Goolsby J.A."/>
            <person name="Tidwell J."/>
            <person name="Bellgard S.E."/>
            <person name="Bellgard M.I."/>
        </authorList>
    </citation>
    <scope>NUCLEOTIDE SEQUENCE</scope>
    <source>
        <tissue evidence="1">Shoot tissue taken approximately 20 cm above the soil surface</tissue>
    </source>
</reference>
<name>A0A0A8Y5A4_ARUDO</name>
<organism evidence="1">
    <name type="scientific">Arundo donax</name>
    <name type="common">Giant reed</name>
    <name type="synonym">Donax arundinaceus</name>
    <dbReference type="NCBI Taxonomy" id="35708"/>
    <lineage>
        <taxon>Eukaryota</taxon>
        <taxon>Viridiplantae</taxon>
        <taxon>Streptophyta</taxon>
        <taxon>Embryophyta</taxon>
        <taxon>Tracheophyta</taxon>
        <taxon>Spermatophyta</taxon>
        <taxon>Magnoliopsida</taxon>
        <taxon>Liliopsida</taxon>
        <taxon>Poales</taxon>
        <taxon>Poaceae</taxon>
        <taxon>PACMAD clade</taxon>
        <taxon>Arundinoideae</taxon>
        <taxon>Arundineae</taxon>
        <taxon>Arundo</taxon>
    </lineage>
</organism>
<proteinExistence type="predicted"/>